<organism evidence="1 2">
    <name type="scientific">Niabella pedocola</name>
    <dbReference type="NCBI Taxonomy" id="1752077"/>
    <lineage>
        <taxon>Bacteria</taxon>
        <taxon>Pseudomonadati</taxon>
        <taxon>Bacteroidota</taxon>
        <taxon>Chitinophagia</taxon>
        <taxon>Chitinophagales</taxon>
        <taxon>Chitinophagaceae</taxon>
        <taxon>Niabella</taxon>
    </lineage>
</organism>
<reference evidence="1 2" key="1">
    <citation type="submission" date="2021-11" db="EMBL/GenBank/DDBJ databases">
        <title>Genomic of Niabella pedocola.</title>
        <authorList>
            <person name="Wu T."/>
        </authorList>
    </citation>
    <scope>NUCLEOTIDE SEQUENCE [LARGE SCALE GENOMIC DNA]</scope>
    <source>
        <strain evidence="1 2">JCM 31011</strain>
    </source>
</reference>
<protein>
    <submittedName>
        <fullName evidence="1">Porin family protein</fullName>
    </submittedName>
</protein>
<evidence type="ECO:0000313" key="1">
    <source>
        <dbReference type="EMBL" id="MCD2425844.1"/>
    </source>
</evidence>
<proteinExistence type="predicted"/>
<comment type="caution">
    <text evidence="1">The sequence shown here is derived from an EMBL/GenBank/DDBJ whole genome shotgun (WGS) entry which is preliminary data.</text>
</comment>
<name>A0ABS8PXP9_9BACT</name>
<keyword evidence="2" id="KW-1185">Reference proteome</keyword>
<accession>A0ABS8PXP9</accession>
<evidence type="ECO:0000313" key="2">
    <source>
        <dbReference type="Proteomes" id="UP001199816"/>
    </source>
</evidence>
<sequence>MRSLLHTKRLCEQPVWYLSGTLPLSLAALTATAQTEQRKHLVGGATVLQRASGYSTGPVAGLHYEHRFTHSRFETGIRYRGYDLQSGYLGRRSSTCHFFSLPLPYKYSSNVINVAVGPTFNLLNDKNGKDTLFSPLQKRIGQVALGYQFKVGKTINLTERLVPAPEVSVPGDQYFRTPKAIVNVGFTYRF</sequence>
<dbReference type="RefSeq" id="WP_231008432.1">
    <property type="nucleotide sequence ID" value="NZ_JAJNEC010000007.1"/>
</dbReference>
<gene>
    <name evidence="1" type="ORF">LQ567_23880</name>
</gene>
<dbReference type="Proteomes" id="UP001199816">
    <property type="component" value="Unassembled WGS sequence"/>
</dbReference>
<dbReference type="EMBL" id="JAJNEC010000007">
    <property type="protein sequence ID" value="MCD2425844.1"/>
    <property type="molecule type" value="Genomic_DNA"/>
</dbReference>